<dbReference type="InterPro" id="IPR053308">
    <property type="entry name" value="Vago-like"/>
</dbReference>
<gene>
    <name evidence="6" type="ORF">D910_05723</name>
    <name evidence="5" type="ORF">YQE_05730</name>
</gene>
<sequence>MKGIFLLITILALFAVAYSALARYPVRKDKPGHCWSELTGPMKNGEERQIPKQCVQASCGESRDVVIASCGVAKGPNGASETDYSKPYPECCPQPI</sequence>
<dbReference type="PANTHER" id="PTHR39957:SF1">
    <property type="entry name" value="AT09846P1-RELATED"/>
    <property type="match status" value="1"/>
</dbReference>
<name>N6TIU9_DENPD</name>
<evidence type="ECO:0000256" key="3">
    <source>
        <dbReference type="SAM" id="SignalP"/>
    </source>
</evidence>
<evidence type="ECO:0000313" key="7">
    <source>
        <dbReference type="Proteomes" id="UP000030742"/>
    </source>
</evidence>
<dbReference type="Proteomes" id="UP000030742">
    <property type="component" value="Unassembled WGS sequence"/>
</dbReference>
<dbReference type="HOGENOM" id="CLU_158197_1_0_1"/>
<dbReference type="Pfam" id="PF15430">
    <property type="entry name" value="SVWC"/>
    <property type="match status" value="1"/>
</dbReference>
<proteinExistence type="predicted"/>
<organism evidence="5">
    <name type="scientific">Dendroctonus ponderosae</name>
    <name type="common">Mountain pine beetle</name>
    <dbReference type="NCBI Taxonomy" id="77166"/>
    <lineage>
        <taxon>Eukaryota</taxon>
        <taxon>Metazoa</taxon>
        <taxon>Ecdysozoa</taxon>
        <taxon>Arthropoda</taxon>
        <taxon>Hexapoda</taxon>
        <taxon>Insecta</taxon>
        <taxon>Pterygota</taxon>
        <taxon>Neoptera</taxon>
        <taxon>Endopterygota</taxon>
        <taxon>Coleoptera</taxon>
        <taxon>Polyphaga</taxon>
        <taxon>Cucujiformia</taxon>
        <taxon>Curculionidae</taxon>
        <taxon>Scolytinae</taxon>
        <taxon>Dendroctonus</taxon>
    </lineage>
</organism>
<dbReference type="EMBL" id="KB740937">
    <property type="protein sequence ID" value="ENN77758.1"/>
    <property type="molecule type" value="Genomic_DNA"/>
</dbReference>
<evidence type="ECO:0000256" key="2">
    <source>
        <dbReference type="ARBA" id="ARBA00022525"/>
    </source>
</evidence>
<reference evidence="5 7" key="1">
    <citation type="journal article" date="2013" name="Genome Biol.">
        <title>Draft genome of the mountain pine beetle, Dendroctonus ponderosae Hopkins, a major forest pest.</title>
        <authorList>
            <person name="Keeling C.I."/>
            <person name="Yuen M.M."/>
            <person name="Liao N.Y."/>
            <person name="Docking T.R."/>
            <person name="Chan S.K."/>
            <person name="Taylor G.A."/>
            <person name="Palmquist D.L."/>
            <person name="Jackman S.D."/>
            <person name="Nguyen A."/>
            <person name="Li M."/>
            <person name="Henderson H."/>
            <person name="Janes J.K."/>
            <person name="Zhao Y."/>
            <person name="Pandoh P."/>
            <person name="Moore R."/>
            <person name="Sperling F.A."/>
            <person name="Huber D.P."/>
            <person name="Birol I."/>
            <person name="Jones S.J."/>
            <person name="Bohlmann J."/>
        </authorList>
    </citation>
    <scope>NUCLEOTIDE SEQUENCE</scope>
</reference>
<feature type="chain" id="PRO_5009707502" description="Single domain-containing protein" evidence="3">
    <location>
        <begin position="23"/>
        <end position="96"/>
    </location>
</feature>
<dbReference type="GO" id="GO:0005576">
    <property type="term" value="C:extracellular region"/>
    <property type="evidence" value="ECO:0007669"/>
    <property type="project" value="UniProtKB-SubCell"/>
</dbReference>
<dbReference type="InterPro" id="IPR029277">
    <property type="entry name" value="SVWC_dom"/>
</dbReference>
<dbReference type="PANTHER" id="PTHR39957">
    <property type="entry name" value="AT09846P1-RELATED"/>
    <property type="match status" value="1"/>
</dbReference>
<protein>
    <recommendedName>
        <fullName evidence="4">Single domain-containing protein</fullName>
    </recommendedName>
</protein>
<keyword evidence="3" id="KW-0732">Signal</keyword>
<feature type="non-terminal residue" evidence="5">
    <location>
        <position position="1"/>
    </location>
</feature>
<evidence type="ECO:0000259" key="4">
    <source>
        <dbReference type="SMART" id="SM01318"/>
    </source>
</evidence>
<dbReference type="AlphaFoldDB" id="N6TIU9"/>
<feature type="signal peptide" evidence="3">
    <location>
        <begin position="1"/>
        <end position="22"/>
    </location>
</feature>
<dbReference type="SMART" id="SM01318">
    <property type="entry name" value="SVWC"/>
    <property type="match status" value="1"/>
</dbReference>
<keyword evidence="2" id="KW-0964">Secreted</keyword>
<evidence type="ECO:0000313" key="6">
    <source>
        <dbReference type="EMBL" id="ERL88336.1"/>
    </source>
</evidence>
<dbReference type="EMBL" id="KB632052">
    <property type="protein sequence ID" value="ERL88336.1"/>
    <property type="molecule type" value="Genomic_DNA"/>
</dbReference>
<comment type="subcellular location">
    <subcellularLocation>
        <location evidence="1">Secreted</location>
    </subcellularLocation>
</comment>
<evidence type="ECO:0000313" key="5">
    <source>
        <dbReference type="EMBL" id="ENN77758.1"/>
    </source>
</evidence>
<accession>N6TIU9</accession>
<feature type="domain" description="Single" evidence="4">
    <location>
        <begin position="34"/>
        <end position="96"/>
    </location>
</feature>
<evidence type="ECO:0000256" key="1">
    <source>
        <dbReference type="ARBA" id="ARBA00004613"/>
    </source>
</evidence>